<accession>A0ABX5AZD6</accession>
<evidence type="ECO:0000313" key="3">
    <source>
        <dbReference type="Proteomes" id="UP000237755"/>
    </source>
</evidence>
<evidence type="ECO:0000256" key="1">
    <source>
        <dbReference type="SAM" id="MobiDB-lite"/>
    </source>
</evidence>
<proteinExistence type="predicted"/>
<organism evidence="2 3">
    <name type="scientific">Microterricola pindariensis</name>
    <dbReference type="NCBI Taxonomy" id="478010"/>
    <lineage>
        <taxon>Bacteria</taxon>
        <taxon>Bacillati</taxon>
        <taxon>Actinomycetota</taxon>
        <taxon>Actinomycetes</taxon>
        <taxon>Micrococcales</taxon>
        <taxon>Microbacteriaceae</taxon>
        <taxon>Microterricola</taxon>
    </lineage>
</organism>
<dbReference type="EMBL" id="MPZN01000003">
    <property type="protein sequence ID" value="PPL20293.1"/>
    <property type="molecule type" value="Genomic_DNA"/>
</dbReference>
<dbReference type="Pfam" id="PF12277">
    <property type="entry name" value="DUF3618"/>
    <property type="match status" value="1"/>
</dbReference>
<reference evidence="2 3" key="1">
    <citation type="journal article" date="2008" name="Int. J. Syst. Evol. Microbiol.">
        <title>Leifsonia pindariensis sp. nov., isolated from the Pindari glacier of the Indian Himalayas, and emended description of the genus Leifsonia.</title>
        <authorList>
            <person name="Reddy G.S."/>
            <person name="Prabagaran S.R."/>
            <person name="Shivaji S."/>
        </authorList>
    </citation>
    <scope>NUCLEOTIDE SEQUENCE [LARGE SCALE GENOMIC DNA]</scope>
    <source>
        <strain evidence="2 3">PON 10</strain>
    </source>
</reference>
<keyword evidence="3" id="KW-1185">Reference proteome</keyword>
<name>A0ABX5AZD6_9MICO</name>
<dbReference type="RefSeq" id="WP_104474090.1">
    <property type="nucleotide sequence ID" value="NZ_MPZN01000003.1"/>
</dbReference>
<sequence length="192" mass="19400">MSTPTPASDDPRVIQAQLEDTRRELGSNVDALVDKVTPSKIMHRQGNKVKRAFGTLSDTLMGSASDAQDAVGDAADHVSGAAHHAAAQAKGNPLAVGLIAFGAGLLAASLIPASTAEKKIAANVKDAAEPLAHELADAATEVGEHLKQPLADAAEAVKETATDAATTVQHEAASSASDVKEQATGPGQDTGV</sequence>
<protein>
    <recommendedName>
        <fullName evidence="4">DUF3618 domain-containing protein</fullName>
    </recommendedName>
</protein>
<dbReference type="InterPro" id="IPR022062">
    <property type="entry name" value="DUF3618"/>
</dbReference>
<dbReference type="Proteomes" id="UP000237755">
    <property type="component" value="Unassembled WGS sequence"/>
</dbReference>
<evidence type="ECO:0000313" key="2">
    <source>
        <dbReference type="EMBL" id="PPL20293.1"/>
    </source>
</evidence>
<feature type="region of interest" description="Disordered" evidence="1">
    <location>
        <begin position="157"/>
        <end position="192"/>
    </location>
</feature>
<comment type="caution">
    <text evidence="2">The sequence shown here is derived from an EMBL/GenBank/DDBJ whole genome shotgun (WGS) entry which is preliminary data.</text>
</comment>
<gene>
    <name evidence="2" type="ORF">GY24_01745</name>
</gene>
<feature type="compositionally biased region" description="Polar residues" evidence="1">
    <location>
        <begin position="163"/>
        <end position="177"/>
    </location>
</feature>
<dbReference type="SUPFAM" id="SSF58113">
    <property type="entry name" value="Apolipoprotein A-I"/>
    <property type="match status" value="1"/>
</dbReference>
<evidence type="ECO:0008006" key="4">
    <source>
        <dbReference type="Google" id="ProtNLM"/>
    </source>
</evidence>